<dbReference type="AlphaFoldDB" id="A0A5S9MLQ0"/>
<gene>
    <name evidence="13" type="ORF">BsIDN1_64970</name>
</gene>
<evidence type="ECO:0000259" key="12">
    <source>
        <dbReference type="PROSITE" id="PS51163"/>
    </source>
</evidence>
<feature type="domain" description="YrdC-like" evidence="12">
    <location>
        <begin position="1"/>
        <end position="114"/>
    </location>
</feature>
<dbReference type="GO" id="GO:0005524">
    <property type="term" value="F:ATP binding"/>
    <property type="evidence" value="ECO:0007669"/>
    <property type="project" value="UniProtKB-KW"/>
</dbReference>
<dbReference type="GO" id="GO:0003725">
    <property type="term" value="F:double-stranded RNA binding"/>
    <property type="evidence" value="ECO:0007669"/>
    <property type="project" value="InterPro"/>
</dbReference>
<dbReference type="GO" id="GO:0005737">
    <property type="term" value="C:cytoplasm"/>
    <property type="evidence" value="ECO:0007669"/>
    <property type="project" value="UniProtKB-SubCell"/>
</dbReference>
<dbReference type="EC" id="2.7.7.87" evidence="3"/>
<dbReference type="PANTHER" id="PTHR17490:SF16">
    <property type="entry name" value="THREONYLCARBAMOYL-AMP SYNTHASE"/>
    <property type="match status" value="1"/>
</dbReference>
<evidence type="ECO:0000313" key="13">
    <source>
        <dbReference type="EMBL" id="BBP92879.1"/>
    </source>
</evidence>
<keyword evidence="4" id="KW-0963">Cytoplasm</keyword>
<dbReference type="GO" id="GO:0008033">
    <property type="term" value="P:tRNA processing"/>
    <property type="evidence" value="ECO:0007669"/>
    <property type="project" value="UniProtKB-KW"/>
</dbReference>
<keyword evidence="9" id="KW-0067">ATP-binding</keyword>
<dbReference type="PANTHER" id="PTHR17490">
    <property type="entry name" value="SUA5"/>
    <property type="match status" value="1"/>
</dbReference>
<dbReference type="GO" id="GO:0061710">
    <property type="term" value="F:L-threonylcarbamoyladenylate synthase"/>
    <property type="evidence" value="ECO:0007669"/>
    <property type="project" value="UniProtKB-EC"/>
</dbReference>
<evidence type="ECO:0000256" key="7">
    <source>
        <dbReference type="ARBA" id="ARBA00022695"/>
    </source>
</evidence>
<accession>A0A5S9MLQ0</accession>
<evidence type="ECO:0000256" key="1">
    <source>
        <dbReference type="ARBA" id="ARBA00004496"/>
    </source>
</evidence>
<dbReference type="GO" id="GO:0000049">
    <property type="term" value="F:tRNA binding"/>
    <property type="evidence" value="ECO:0007669"/>
    <property type="project" value="TreeGrafter"/>
</dbReference>
<keyword evidence="7" id="KW-0548">Nucleotidyltransferase</keyword>
<dbReference type="PROSITE" id="PS51163">
    <property type="entry name" value="YRDC"/>
    <property type="match status" value="1"/>
</dbReference>
<comment type="catalytic activity">
    <reaction evidence="11">
        <text>L-threonine + hydrogencarbonate + ATP = L-threonylcarbamoyladenylate + diphosphate + H2O</text>
        <dbReference type="Rhea" id="RHEA:36407"/>
        <dbReference type="ChEBI" id="CHEBI:15377"/>
        <dbReference type="ChEBI" id="CHEBI:17544"/>
        <dbReference type="ChEBI" id="CHEBI:30616"/>
        <dbReference type="ChEBI" id="CHEBI:33019"/>
        <dbReference type="ChEBI" id="CHEBI:57926"/>
        <dbReference type="ChEBI" id="CHEBI:73682"/>
        <dbReference type="EC" id="2.7.7.87"/>
    </reaction>
</comment>
<evidence type="ECO:0000256" key="9">
    <source>
        <dbReference type="ARBA" id="ARBA00022840"/>
    </source>
</evidence>
<evidence type="ECO:0000256" key="8">
    <source>
        <dbReference type="ARBA" id="ARBA00022741"/>
    </source>
</evidence>
<sequence length="116" mass="11986">MPFWPGALTIVLPCKPGTLSKQVTAGLSTVGVRMPDHPIALELIRAAGLPIAAPSANRSGKPSPTQADHVASDLEGRIAGIVDGGSTGIGVESTVVSCAGETPVCFKTRRNYKKKH</sequence>
<protein>
    <recommendedName>
        <fullName evidence="10">L-threonylcarbamoyladenylate synthase</fullName>
        <ecNumber evidence="3">2.7.7.87</ecNumber>
    </recommendedName>
    <alternativeName>
        <fullName evidence="10">L-threonylcarbamoyladenylate synthase</fullName>
    </alternativeName>
</protein>
<keyword evidence="5" id="KW-0808">Transferase</keyword>
<organism evidence="13 14">
    <name type="scientific">Bacillus safensis</name>
    <dbReference type="NCBI Taxonomy" id="561879"/>
    <lineage>
        <taxon>Bacteria</taxon>
        <taxon>Bacillati</taxon>
        <taxon>Bacillota</taxon>
        <taxon>Bacilli</taxon>
        <taxon>Bacillales</taxon>
        <taxon>Bacillaceae</taxon>
        <taxon>Bacillus</taxon>
    </lineage>
</organism>
<comment type="similarity">
    <text evidence="2">Belongs to the SUA5 family.</text>
</comment>
<dbReference type="SUPFAM" id="SSF55821">
    <property type="entry name" value="YrdC/RibB"/>
    <property type="match status" value="1"/>
</dbReference>
<keyword evidence="8" id="KW-0547">Nucleotide-binding</keyword>
<reference evidence="13 14" key="1">
    <citation type="submission" date="2019-12" db="EMBL/GenBank/DDBJ databases">
        <title>Full genome sequence of a Bacillus safensis strain isolated from commercially available natto in Indonesia.</title>
        <authorList>
            <person name="Yoshida M."/>
            <person name="Uomi M."/>
            <person name="Waturangi D."/>
            <person name="Ekaputri J.J."/>
            <person name="Setiamarga D.H.E."/>
        </authorList>
    </citation>
    <scope>NUCLEOTIDE SEQUENCE [LARGE SCALE GENOMIC DNA]</scope>
    <source>
        <strain evidence="13 14">IDN1</strain>
    </source>
</reference>
<evidence type="ECO:0000256" key="11">
    <source>
        <dbReference type="ARBA" id="ARBA00048366"/>
    </source>
</evidence>
<evidence type="ECO:0000256" key="3">
    <source>
        <dbReference type="ARBA" id="ARBA00012584"/>
    </source>
</evidence>
<evidence type="ECO:0000256" key="4">
    <source>
        <dbReference type="ARBA" id="ARBA00022490"/>
    </source>
</evidence>
<dbReference type="InterPro" id="IPR050156">
    <property type="entry name" value="TC-AMP_synthase_SUA5"/>
</dbReference>
<name>A0A5S9MLQ0_BACIA</name>
<dbReference type="Proteomes" id="UP000464658">
    <property type="component" value="Chromosome"/>
</dbReference>
<evidence type="ECO:0000256" key="2">
    <source>
        <dbReference type="ARBA" id="ARBA00007663"/>
    </source>
</evidence>
<evidence type="ECO:0000256" key="5">
    <source>
        <dbReference type="ARBA" id="ARBA00022679"/>
    </source>
</evidence>
<keyword evidence="6" id="KW-0819">tRNA processing</keyword>
<dbReference type="Gene3D" id="3.90.870.10">
    <property type="entry name" value="DHBP synthase"/>
    <property type="match status" value="1"/>
</dbReference>
<evidence type="ECO:0000256" key="10">
    <source>
        <dbReference type="ARBA" id="ARBA00029774"/>
    </source>
</evidence>
<proteinExistence type="inferred from homology"/>
<evidence type="ECO:0000313" key="14">
    <source>
        <dbReference type="Proteomes" id="UP000464658"/>
    </source>
</evidence>
<comment type="subcellular location">
    <subcellularLocation>
        <location evidence="1">Cytoplasm</location>
    </subcellularLocation>
</comment>
<dbReference type="Pfam" id="PF01300">
    <property type="entry name" value="Sua5_yciO_yrdC"/>
    <property type="match status" value="1"/>
</dbReference>
<dbReference type="InterPro" id="IPR006070">
    <property type="entry name" value="Sua5-like_dom"/>
</dbReference>
<dbReference type="EMBL" id="AP021906">
    <property type="protein sequence ID" value="BBP92879.1"/>
    <property type="molecule type" value="Genomic_DNA"/>
</dbReference>
<dbReference type="GO" id="GO:0006450">
    <property type="term" value="P:regulation of translational fidelity"/>
    <property type="evidence" value="ECO:0007669"/>
    <property type="project" value="TreeGrafter"/>
</dbReference>
<evidence type="ECO:0000256" key="6">
    <source>
        <dbReference type="ARBA" id="ARBA00022694"/>
    </source>
</evidence>
<dbReference type="InterPro" id="IPR017945">
    <property type="entry name" value="DHBP_synth_RibB-like_a/b_dom"/>
</dbReference>